<dbReference type="EMBL" id="CAFBNF010000245">
    <property type="protein sequence ID" value="CAB4957865.1"/>
    <property type="molecule type" value="Genomic_DNA"/>
</dbReference>
<gene>
    <name evidence="2" type="ORF">UFOPK3773_01806</name>
</gene>
<dbReference type="PANTHER" id="PTHR32385:SF15">
    <property type="entry name" value="INOSITOL PHOSPHOCERAMIDE MANNOSYLTRANSFERASE 1"/>
    <property type="match status" value="1"/>
</dbReference>
<name>A0A6J7KQR9_9ZZZZ</name>
<dbReference type="Gene3D" id="3.90.550.20">
    <property type="match status" value="1"/>
</dbReference>
<protein>
    <submittedName>
        <fullName evidence="2">Unannotated protein</fullName>
    </submittedName>
</protein>
<dbReference type="GO" id="GO:0000030">
    <property type="term" value="F:mannosyltransferase activity"/>
    <property type="evidence" value="ECO:0007669"/>
    <property type="project" value="TreeGrafter"/>
</dbReference>
<dbReference type="InterPro" id="IPR007577">
    <property type="entry name" value="GlycoTrfase_DXD_sugar-bd_CS"/>
</dbReference>
<proteinExistence type="predicted"/>
<dbReference type="InterPro" id="IPR051706">
    <property type="entry name" value="Glycosyltransferase_domain"/>
</dbReference>
<dbReference type="SUPFAM" id="SSF53448">
    <property type="entry name" value="Nucleotide-diphospho-sugar transferases"/>
    <property type="match status" value="1"/>
</dbReference>
<dbReference type="GO" id="GO:0016020">
    <property type="term" value="C:membrane"/>
    <property type="evidence" value="ECO:0007669"/>
    <property type="project" value="GOC"/>
</dbReference>
<dbReference type="InterPro" id="IPR029044">
    <property type="entry name" value="Nucleotide-diphossugar_trans"/>
</dbReference>
<organism evidence="2">
    <name type="scientific">freshwater metagenome</name>
    <dbReference type="NCBI Taxonomy" id="449393"/>
    <lineage>
        <taxon>unclassified sequences</taxon>
        <taxon>metagenomes</taxon>
        <taxon>ecological metagenomes</taxon>
    </lineage>
</organism>
<evidence type="ECO:0000313" key="2">
    <source>
        <dbReference type="EMBL" id="CAB4957865.1"/>
    </source>
</evidence>
<dbReference type="PANTHER" id="PTHR32385">
    <property type="entry name" value="MANNOSYL PHOSPHORYLINOSITOL CERAMIDE SYNTHASE"/>
    <property type="match status" value="1"/>
</dbReference>
<dbReference type="GO" id="GO:0051999">
    <property type="term" value="P:mannosyl-inositol phosphorylceramide biosynthetic process"/>
    <property type="evidence" value="ECO:0007669"/>
    <property type="project" value="TreeGrafter"/>
</dbReference>
<dbReference type="AlphaFoldDB" id="A0A6J7KQR9"/>
<accession>A0A6J7KQR9</accession>
<dbReference type="Pfam" id="PF04488">
    <property type="entry name" value="Gly_transf_sug"/>
    <property type="match status" value="1"/>
</dbReference>
<sequence>MLFTYWDTGPFPDDGIVAAWSAEFSDFTVFSRDDVTELVQQRIPGSLDLWNRIAIPACRSDLARVLLLAEYGGLYVDAHCTVGDPLSLRRLLSILESVELVAIDRVNLHKRPGDVHLVNGALAAQAHSALIEDLLACLLNNLHEQFDRESQTDDYVPYNLAVVTGAWNLRLLLCEVGDDNEVRLNNALHGRAHLLRLPDPAFGTPFNFHANYGYRKPGMHWSERQLTERLFEPE</sequence>
<reference evidence="2" key="1">
    <citation type="submission" date="2020-05" db="EMBL/GenBank/DDBJ databases">
        <authorList>
            <person name="Chiriac C."/>
            <person name="Salcher M."/>
            <person name="Ghai R."/>
            <person name="Kavagutti S V."/>
        </authorList>
    </citation>
    <scope>NUCLEOTIDE SEQUENCE</scope>
</reference>
<evidence type="ECO:0000256" key="1">
    <source>
        <dbReference type="ARBA" id="ARBA00022679"/>
    </source>
</evidence>
<keyword evidence="1" id="KW-0808">Transferase</keyword>